<comment type="caution">
    <text evidence="1">The sequence shown here is derived from an EMBL/GenBank/DDBJ whole genome shotgun (WGS) entry which is preliminary data.</text>
</comment>
<evidence type="ECO:0000313" key="1">
    <source>
        <dbReference type="EMBL" id="MBB4704502.1"/>
    </source>
</evidence>
<dbReference type="Proteomes" id="UP000542210">
    <property type="component" value="Unassembled WGS sequence"/>
</dbReference>
<sequence length="115" mass="13978">MIYLVYRMKLGPRARRDMRGFWQWLEDRESWFYRDLPMVREVRWYYSAIGDVYVIENWAAFDDEAGWGAYRAALAGLKSDGDWETQRVSQDDWWEFLDTRIVTDLPVRVGIRRQD</sequence>
<gene>
    <name evidence="1" type="ORF">BJ982_006046</name>
</gene>
<protein>
    <recommendedName>
        <fullName evidence="3">NIPSNAP domain-containing protein</fullName>
    </recommendedName>
</protein>
<dbReference type="AlphaFoldDB" id="A0A7W7DCX1"/>
<keyword evidence="2" id="KW-1185">Reference proteome</keyword>
<proteinExistence type="predicted"/>
<evidence type="ECO:0000313" key="2">
    <source>
        <dbReference type="Proteomes" id="UP000542210"/>
    </source>
</evidence>
<dbReference type="RefSeq" id="WP_184885575.1">
    <property type="nucleotide sequence ID" value="NZ_BOOV01000019.1"/>
</dbReference>
<accession>A0A7W7DCX1</accession>
<dbReference type="EMBL" id="JACHND010000001">
    <property type="protein sequence ID" value="MBB4704502.1"/>
    <property type="molecule type" value="Genomic_DNA"/>
</dbReference>
<name>A0A7W7DCX1_9ACTN</name>
<organism evidence="1 2">
    <name type="scientific">Sphaerisporangium siamense</name>
    <dbReference type="NCBI Taxonomy" id="795645"/>
    <lineage>
        <taxon>Bacteria</taxon>
        <taxon>Bacillati</taxon>
        <taxon>Actinomycetota</taxon>
        <taxon>Actinomycetes</taxon>
        <taxon>Streptosporangiales</taxon>
        <taxon>Streptosporangiaceae</taxon>
        <taxon>Sphaerisporangium</taxon>
    </lineage>
</organism>
<evidence type="ECO:0008006" key="3">
    <source>
        <dbReference type="Google" id="ProtNLM"/>
    </source>
</evidence>
<reference evidence="1 2" key="1">
    <citation type="submission" date="2020-08" db="EMBL/GenBank/DDBJ databases">
        <title>Sequencing the genomes of 1000 actinobacteria strains.</title>
        <authorList>
            <person name="Klenk H.-P."/>
        </authorList>
    </citation>
    <scope>NUCLEOTIDE SEQUENCE [LARGE SCALE GENOMIC DNA]</scope>
    <source>
        <strain evidence="1 2">DSM 45784</strain>
    </source>
</reference>